<protein>
    <submittedName>
        <fullName evidence="4">GNAT family N-acetyltransferase</fullName>
    </submittedName>
</protein>
<comment type="caution">
    <text evidence="4">The sequence shown here is derived from an EMBL/GenBank/DDBJ whole genome shotgun (WGS) entry which is preliminary data.</text>
</comment>
<keyword evidence="5" id="KW-1185">Reference proteome</keyword>
<dbReference type="Gene3D" id="3.40.630.30">
    <property type="match status" value="1"/>
</dbReference>
<evidence type="ECO:0000313" key="4">
    <source>
        <dbReference type="EMBL" id="MDT9002434.1"/>
    </source>
</evidence>
<evidence type="ECO:0000256" key="1">
    <source>
        <dbReference type="ARBA" id="ARBA00022679"/>
    </source>
</evidence>
<dbReference type="InterPro" id="IPR051016">
    <property type="entry name" value="Diverse_Substrate_AcTransf"/>
</dbReference>
<dbReference type="PANTHER" id="PTHR10545:SF29">
    <property type="entry name" value="GH14572P-RELATED"/>
    <property type="match status" value="1"/>
</dbReference>
<dbReference type="PANTHER" id="PTHR10545">
    <property type="entry name" value="DIAMINE N-ACETYLTRANSFERASE"/>
    <property type="match status" value="1"/>
</dbReference>
<reference evidence="4" key="1">
    <citation type="submission" date="2023-09" db="EMBL/GenBank/DDBJ databases">
        <title>Paucibacter sp. APW11 Genome sequencing and assembly.</title>
        <authorList>
            <person name="Kim I."/>
        </authorList>
    </citation>
    <scope>NUCLEOTIDE SEQUENCE</scope>
    <source>
        <strain evidence="4">APW11</strain>
    </source>
</reference>
<sequence length="153" mass="16869">MPEHAGIRIQRAGPADAARLLPLCMAHAQYERYALCFDAQWSARTAEALRSGRLRAWLLLAGEAALGYASATLDHATLNAAPFLHMDCLYLQESARGQGHGARLLQAVCAEALACGCTQLQWQTPAWNESAQRFYRREGALMQLKQRFALALV</sequence>
<dbReference type="InterPro" id="IPR000182">
    <property type="entry name" value="GNAT_dom"/>
</dbReference>
<dbReference type="Proteomes" id="UP001246372">
    <property type="component" value="Unassembled WGS sequence"/>
</dbReference>
<dbReference type="EMBL" id="JAVXZY010000017">
    <property type="protein sequence ID" value="MDT9002434.1"/>
    <property type="molecule type" value="Genomic_DNA"/>
</dbReference>
<accession>A0ABU3PIR0</accession>
<evidence type="ECO:0000313" key="5">
    <source>
        <dbReference type="Proteomes" id="UP001246372"/>
    </source>
</evidence>
<dbReference type="InterPro" id="IPR016181">
    <property type="entry name" value="Acyl_CoA_acyltransferase"/>
</dbReference>
<evidence type="ECO:0000256" key="2">
    <source>
        <dbReference type="ARBA" id="ARBA00023315"/>
    </source>
</evidence>
<feature type="domain" description="N-acetyltransferase" evidence="3">
    <location>
        <begin position="7"/>
        <end position="153"/>
    </location>
</feature>
<dbReference type="RefSeq" id="WP_315653331.1">
    <property type="nucleotide sequence ID" value="NZ_JAVXZY010000017.1"/>
</dbReference>
<keyword evidence="2" id="KW-0012">Acyltransferase</keyword>
<keyword evidence="1" id="KW-0808">Transferase</keyword>
<evidence type="ECO:0000259" key="3">
    <source>
        <dbReference type="PROSITE" id="PS51186"/>
    </source>
</evidence>
<proteinExistence type="predicted"/>
<organism evidence="4 5">
    <name type="scientific">Roseateles aquae</name>
    <dbReference type="NCBI Taxonomy" id="3077235"/>
    <lineage>
        <taxon>Bacteria</taxon>
        <taxon>Pseudomonadati</taxon>
        <taxon>Pseudomonadota</taxon>
        <taxon>Betaproteobacteria</taxon>
        <taxon>Burkholderiales</taxon>
        <taxon>Sphaerotilaceae</taxon>
        <taxon>Roseateles</taxon>
    </lineage>
</organism>
<dbReference type="Pfam" id="PF00583">
    <property type="entry name" value="Acetyltransf_1"/>
    <property type="match status" value="1"/>
</dbReference>
<dbReference type="CDD" id="cd04301">
    <property type="entry name" value="NAT_SF"/>
    <property type="match status" value="1"/>
</dbReference>
<dbReference type="PROSITE" id="PS51186">
    <property type="entry name" value="GNAT"/>
    <property type="match status" value="1"/>
</dbReference>
<name>A0ABU3PIR0_9BURK</name>
<dbReference type="SUPFAM" id="SSF55729">
    <property type="entry name" value="Acyl-CoA N-acyltransferases (Nat)"/>
    <property type="match status" value="1"/>
</dbReference>
<gene>
    <name evidence="4" type="ORF">RQP53_24345</name>
</gene>